<proteinExistence type="inferred from homology"/>
<feature type="domain" description="Peptidase A1" evidence="7">
    <location>
        <begin position="77"/>
        <end position="390"/>
    </location>
</feature>
<dbReference type="Gene3D" id="2.40.70.10">
    <property type="entry name" value="Acid Proteases"/>
    <property type="match status" value="2"/>
</dbReference>
<dbReference type="Pfam" id="PF00026">
    <property type="entry name" value="Asp"/>
    <property type="match status" value="1"/>
</dbReference>
<dbReference type="EMBL" id="RRYP01009262">
    <property type="protein sequence ID" value="TNV79177.1"/>
    <property type="molecule type" value="Genomic_DNA"/>
</dbReference>
<dbReference type="Proteomes" id="UP000785679">
    <property type="component" value="Unassembled WGS sequence"/>
</dbReference>
<dbReference type="PROSITE" id="PS51767">
    <property type="entry name" value="PEPTIDASE_A1"/>
    <property type="match status" value="1"/>
</dbReference>
<dbReference type="InterPro" id="IPR001461">
    <property type="entry name" value="Aspartic_peptidase_A1"/>
</dbReference>
<dbReference type="InterPro" id="IPR033121">
    <property type="entry name" value="PEPTIDASE_A1"/>
</dbReference>
<feature type="chain" id="PRO_5035183804" description="Peptidase A1 domain-containing protein" evidence="6">
    <location>
        <begin position="16"/>
        <end position="457"/>
    </location>
</feature>
<keyword evidence="6" id="KW-0732">Signal</keyword>
<evidence type="ECO:0000256" key="2">
    <source>
        <dbReference type="ARBA" id="ARBA00022670"/>
    </source>
</evidence>
<feature type="signal peptide" evidence="6">
    <location>
        <begin position="1"/>
        <end position="15"/>
    </location>
</feature>
<name>A0A8J8NNY5_HALGN</name>
<keyword evidence="2" id="KW-0645">Protease</keyword>
<dbReference type="CDD" id="cd05471">
    <property type="entry name" value="pepsin_like"/>
    <property type="match status" value="1"/>
</dbReference>
<accession>A0A8J8NNY5</accession>
<keyword evidence="9" id="KW-1185">Reference proteome</keyword>
<evidence type="ECO:0000256" key="6">
    <source>
        <dbReference type="SAM" id="SignalP"/>
    </source>
</evidence>
<comment type="similarity">
    <text evidence="1">Belongs to the peptidase A1 family.</text>
</comment>
<evidence type="ECO:0000313" key="8">
    <source>
        <dbReference type="EMBL" id="TNV79177.1"/>
    </source>
</evidence>
<evidence type="ECO:0000256" key="1">
    <source>
        <dbReference type="ARBA" id="ARBA00007447"/>
    </source>
</evidence>
<keyword evidence="5" id="KW-0472">Membrane</keyword>
<dbReference type="GO" id="GO:0006508">
    <property type="term" value="P:proteolysis"/>
    <property type="evidence" value="ECO:0007669"/>
    <property type="project" value="UniProtKB-KW"/>
</dbReference>
<dbReference type="PANTHER" id="PTHR47966:SF51">
    <property type="entry name" value="BETA-SITE APP-CLEAVING ENZYME, ISOFORM A-RELATED"/>
    <property type="match status" value="1"/>
</dbReference>
<dbReference type="InterPro" id="IPR034164">
    <property type="entry name" value="Pepsin-like_dom"/>
</dbReference>
<evidence type="ECO:0000256" key="3">
    <source>
        <dbReference type="ARBA" id="ARBA00022750"/>
    </source>
</evidence>
<evidence type="ECO:0000256" key="5">
    <source>
        <dbReference type="SAM" id="Phobius"/>
    </source>
</evidence>
<dbReference type="GO" id="GO:0004190">
    <property type="term" value="F:aspartic-type endopeptidase activity"/>
    <property type="evidence" value="ECO:0007669"/>
    <property type="project" value="UniProtKB-KW"/>
</dbReference>
<feature type="transmembrane region" description="Helical" evidence="5">
    <location>
        <begin position="423"/>
        <end position="456"/>
    </location>
</feature>
<reference evidence="8" key="1">
    <citation type="submission" date="2019-06" db="EMBL/GenBank/DDBJ databases">
        <authorList>
            <person name="Zheng W."/>
        </authorList>
    </citation>
    <scope>NUCLEOTIDE SEQUENCE</scope>
    <source>
        <strain evidence="8">QDHG01</strain>
    </source>
</reference>
<gene>
    <name evidence="8" type="ORF">FGO68_gene2130</name>
</gene>
<evidence type="ECO:0000256" key="4">
    <source>
        <dbReference type="ARBA" id="ARBA00022801"/>
    </source>
</evidence>
<evidence type="ECO:0000259" key="7">
    <source>
        <dbReference type="PROSITE" id="PS51767"/>
    </source>
</evidence>
<protein>
    <recommendedName>
        <fullName evidence="7">Peptidase A1 domain-containing protein</fullName>
    </recommendedName>
</protein>
<sequence>MILIICFAFLLLTSAEQQHHLKTQHRSKGIQELPLFLDQKNVAPLQQRSLNKKNGSHIPLKGVNISVETRLAEGAELSTLLYIGRPIQWLHIRIATSTDYTLLVQSFPSSFNSYDPSESNTCTRETPRKYFDMYHGSTFVDAYELMHEHFGWSTKAKHNVYNFNFLYDIVVDEYAQPLLGLNRRSQKFDLFIDKLYEAGNLDERKFAIFPGTNSDYGSLQLGGFDMNYTRGTHTFKYIPKSNESDFWHAKIEAVKIGYVNYNFKNNSHKGWTFGTQQLAIIQSIISFIAIPSAQYSRIMETILFDKVYFKEGDYFLVEDCDYSQYESVYILMNKYWFEITPSKYLIKQTGNEQCVVGFSPTNDDCWYLGLTFFREYYMGFDLDKDRVGIYPHFNSTAEVVPKSQMPMPEVDFFEPNPPSPPTYAVYLGGILLEIAGYISCLAGLIVGITFISSVIFS</sequence>
<comment type="caution">
    <text evidence="8">The sequence shown here is derived from an EMBL/GenBank/DDBJ whole genome shotgun (WGS) entry which is preliminary data.</text>
</comment>
<organism evidence="8 9">
    <name type="scientific">Halteria grandinella</name>
    <dbReference type="NCBI Taxonomy" id="5974"/>
    <lineage>
        <taxon>Eukaryota</taxon>
        <taxon>Sar</taxon>
        <taxon>Alveolata</taxon>
        <taxon>Ciliophora</taxon>
        <taxon>Intramacronucleata</taxon>
        <taxon>Spirotrichea</taxon>
        <taxon>Stichotrichia</taxon>
        <taxon>Sporadotrichida</taxon>
        <taxon>Halteriidae</taxon>
        <taxon>Halteria</taxon>
    </lineage>
</organism>
<dbReference type="AlphaFoldDB" id="A0A8J8NNY5"/>
<dbReference type="InterPro" id="IPR021109">
    <property type="entry name" value="Peptidase_aspartic_dom_sf"/>
</dbReference>
<keyword evidence="4" id="KW-0378">Hydrolase</keyword>
<keyword evidence="5" id="KW-0812">Transmembrane</keyword>
<evidence type="ECO:0000313" key="9">
    <source>
        <dbReference type="Proteomes" id="UP000785679"/>
    </source>
</evidence>
<dbReference type="GO" id="GO:0005764">
    <property type="term" value="C:lysosome"/>
    <property type="evidence" value="ECO:0007669"/>
    <property type="project" value="TreeGrafter"/>
</dbReference>
<dbReference type="PANTHER" id="PTHR47966">
    <property type="entry name" value="BETA-SITE APP-CLEAVING ENZYME, ISOFORM A-RELATED"/>
    <property type="match status" value="1"/>
</dbReference>
<keyword evidence="5" id="KW-1133">Transmembrane helix</keyword>
<keyword evidence="3" id="KW-0064">Aspartyl protease</keyword>
<dbReference type="SUPFAM" id="SSF50630">
    <property type="entry name" value="Acid proteases"/>
    <property type="match status" value="1"/>
</dbReference>